<dbReference type="InterPro" id="IPR058240">
    <property type="entry name" value="rSAM_sf"/>
</dbReference>
<feature type="domain" description="Radical SAM core" evidence="7">
    <location>
        <begin position="196"/>
        <end position="421"/>
    </location>
</feature>
<dbReference type="InterPro" id="IPR023404">
    <property type="entry name" value="rSAM_horseshoe"/>
</dbReference>
<dbReference type="SUPFAM" id="SSF52242">
    <property type="entry name" value="Cobalamin (vitamin B12)-binding domain"/>
    <property type="match status" value="1"/>
</dbReference>
<evidence type="ECO:0000256" key="3">
    <source>
        <dbReference type="ARBA" id="ARBA00022723"/>
    </source>
</evidence>
<dbReference type="GO" id="GO:0046872">
    <property type="term" value="F:metal ion binding"/>
    <property type="evidence" value="ECO:0007669"/>
    <property type="project" value="UniProtKB-KW"/>
</dbReference>
<comment type="caution">
    <text evidence="8">The sequence shown here is derived from an EMBL/GenBank/DDBJ whole genome shotgun (WGS) entry which is preliminary data.</text>
</comment>
<feature type="domain" description="B12-binding" evidence="6">
    <location>
        <begin position="9"/>
        <end position="146"/>
    </location>
</feature>
<dbReference type="Gene3D" id="3.40.50.280">
    <property type="entry name" value="Cobalamin-binding domain"/>
    <property type="match status" value="1"/>
</dbReference>
<dbReference type="SUPFAM" id="SSF102114">
    <property type="entry name" value="Radical SAM enzymes"/>
    <property type="match status" value="1"/>
</dbReference>
<gene>
    <name evidence="8" type="ORF">LCGC14_0699810</name>
</gene>
<dbReference type="Pfam" id="PF04055">
    <property type="entry name" value="Radical_SAM"/>
    <property type="match status" value="1"/>
</dbReference>
<dbReference type="GO" id="GO:0005829">
    <property type="term" value="C:cytosol"/>
    <property type="evidence" value="ECO:0007669"/>
    <property type="project" value="TreeGrafter"/>
</dbReference>
<dbReference type="InterPro" id="IPR006158">
    <property type="entry name" value="Cobalamin-bd"/>
</dbReference>
<dbReference type="InterPro" id="IPR006638">
    <property type="entry name" value="Elp3/MiaA/NifB-like_rSAM"/>
</dbReference>
<evidence type="ECO:0000256" key="1">
    <source>
        <dbReference type="ARBA" id="ARBA00001966"/>
    </source>
</evidence>
<organism evidence="8">
    <name type="scientific">marine sediment metagenome</name>
    <dbReference type="NCBI Taxonomy" id="412755"/>
    <lineage>
        <taxon>unclassified sequences</taxon>
        <taxon>metagenomes</taxon>
        <taxon>ecological metagenomes</taxon>
    </lineage>
</organism>
<evidence type="ECO:0000259" key="7">
    <source>
        <dbReference type="PROSITE" id="PS51918"/>
    </source>
</evidence>
<dbReference type="InterPro" id="IPR034466">
    <property type="entry name" value="Methyltransferase_Class_B"/>
</dbReference>
<dbReference type="CDD" id="cd01335">
    <property type="entry name" value="Radical_SAM"/>
    <property type="match status" value="1"/>
</dbReference>
<comment type="cofactor">
    <cofactor evidence="1">
        <name>[4Fe-4S] cluster</name>
        <dbReference type="ChEBI" id="CHEBI:49883"/>
    </cofactor>
</comment>
<evidence type="ECO:0000256" key="2">
    <source>
        <dbReference type="ARBA" id="ARBA00022691"/>
    </source>
</evidence>
<dbReference type="InterPro" id="IPR051198">
    <property type="entry name" value="BchE-like"/>
</dbReference>
<dbReference type="PROSITE" id="PS51918">
    <property type="entry name" value="RADICAL_SAM"/>
    <property type="match status" value="1"/>
</dbReference>
<protein>
    <submittedName>
        <fullName evidence="8">Uncharacterized protein</fullName>
    </submittedName>
</protein>
<keyword evidence="2" id="KW-0949">S-adenosyl-L-methionine</keyword>
<evidence type="ECO:0000256" key="4">
    <source>
        <dbReference type="ARBA" id="ARBA00023004"/>
    </source>
</evidence>
<dbReference type="SFLD" id="SFLDG01082">
    <property type="entry name" value="B12-binding_domain_containing"/>
    <property type="match status" value="1"/>
</dbReference>
<dbReference type="PANTHER" id="PTHR43409:SF16">
    <property type="entry name" value="SLR0320 PROTEIN"/>
    <property type="match status" value="1"/>
</dbReference>
<reference evidence="8" key="1">
    <citation type="journal article" date="2015" name="Nature">
        <title>Complex archaea that bridge the gap between prokaryotes and eukaryotes.</title>
        <authorList>
            <person name="Spang A."/>
            <person name="Saw J.H."/>
            <person name="Jorgensen S.L."/>
            <person name="Zaremba-Niedzwiedzka K."/>
            <person name="Martijn J."/>
            <person name="Lind A.E."/>
            <person name="van Eijk R."/>
            <person name="Schleper C."/>
            <person name="Guy L."/>
            <person name="Ettema T.J."/>
        </authorList>
    </citation>
    <scope>NUCLEOTIDE SEQUENCE</scope>
</reference>
<dbReference type="InterPro" id="IPR007197">
    <property type="entry name" value="rSAM"/>
</dbReference>
<dbReference type="EMBL" id="LAZR01001490">
    <property type="protein sequence ID" value="KKN43761.1"/>
    <property type="molecule type" value="Genomic_DNA"/>
</dbReference>
<name>A0A0F9T461_9ZZZZ</name>
<dbReference type="GO" id="GO:0031419">
    <property type="term" value="F:cobalamin binding"/>
    <property type="evidence" value="ECO:0007669"/>
    <property type="project" value="InterPro"/>
</dbReference>
<keyword evidence="5" id="KW-0411">Iron-sulfur</keyword>
<dbReference type="PROSITE" id="PS51332">
    <property type="entry name" value="B12_BINDING"/>
    <property type="match status" value="1"/>
</dbReference>
<keyword evidence="4" id="KW-0408">Iron</keyword>
<dbReference type="SFLD" id="SFLDS00029">
    <property type="entry name" value="Radical_SAM"/>
    <property type="match status" value="1"/>
</dbReference>
<keyword evidence="3" id="KW-0479">Metal-binding</keyword>
<dbReference type="SFLD" id="SFLDG01123">
    <property type="entry name" value="methyltransferase_(Class_B)"/>
    <property type="match status" value="1"/>
</dbReference>
<proteinExistence type="predicted"/>
<accession>A0A0F9T461</accession>
<sequence>MKILFINPPYTHFEGLKESAGHMMPLSFGYLAAYARKQMDGIEFEILDAEALGFAYEEIRERISNYHPHVVAITTPTPAVKHVYKIARITKEIDKNIHVVLGGVHPSVMPERTLRECSAIDFIAVGEGEDTFYRLLAELISNSDYFEGIDGIWFSQNGKISRTKKKNLIKNLDSIPFPARDLYELGLYQSAPTKKVSEENATPILTSRGCPYNCIHCPSESIWHRTVRYRSASNVVQEIEECVGKYNLREFNFFDDTFTVNKKRVIDICEKIKEREMNIHWICFATTDAIDDELVQHMISAGCRKISFGLESGDQKILDLMRKRTTIDMGEKAVQTARRHGIPVHASFMLGNIGETEASIQKTINFATNLDLDNATFFITTPFPGTDLYDVGKKLGNITEDTPWENFAPLTNAPPILVQDNLTAGELVYWQKKAFRKFYLRPGYMLKKFRLLVSMGGIRVLSATAILWAA</sequence>
<dbReference type="GO" id="GO:0003824">
    <property type="term" value="F:catalytic activity"/>
    <property type="evidence" value="ECO:0007669"/>
    <property type="project" value="InterPro"/>
</dbReference>
<evidence type="ECO:0000259" key="6">
    <source>
        <dbReference type="PROSITE" id="PS51332"/>
    </source>
</evidence>
<dbReference type="InterPro" id="IPR036724">
    <property type="entry name" value="Cobalamin-bd_sf"/>
</dbReference>
<dbReference type="Pfam" id="PF02310">
    <property type="entry name" value="B12-binding"/>
    <property type="match status" value="1"/>
</dbReference>
<dbReference type="Gene3D" id="3.80.30.20">
    <property type="entry name" value="tm_1862 like domain"/>
    <property type="match status" value="1"/>
</dbReference>
<dbReference type="SMART" id="SM00729">
    <property type="entry name" value="Elp3"/>
    <property type="match status" value="1"/>
</dbReference>
<dbReference type="CDD" id="cd02068">
    <property type="entry name" value="radical_SAM_B12_BD"/>
    <property type="match status" value="1"/>
</dbReference>
<evidence type="ECO:0000313" key="8">
    <source>
        <dbReference type="EMBL" id="KKN43761.1"/>
    </source>
</evidence>
<dbReference type="GO" id="GO:0051539">
    <property type="term" value="F:4 iron, 4 sulfur cluster binding"/>
    <property type="evidence" value="ECO:0007669"/>
    <property type="project" value="UniProtKB-KW"/>
</dbReference>
<evidence type="ECO:0000256" key="5">
    <source>
        <dbReference type="ARBA" id="ARBA00023014"/>
    </source>
</evidence>
<dbReference type="AlphaFoldDB" id="A0A0F9T461"/>
<dbReference type="PANTHER" id="PTHR43409">
    <property type="entry name" value="ANAEROBIC MAGNESIUM-PROTOPORPHYRIN IX MONOMETHYL ESTER CYCLASE-RELATED"/>
    <property type="match status" value="1"/>
</dbReference>